<dbReference type="Proteomes" id="UP000284024">
    <property type="component" value="Unassembled WGS sequence"/>
</dbReference>
<dbReference type="Pfam" id="PF19481">
    <property type="entry name" value="DUF6017"/>
    <property type="match status" value="1"/>
</dbReference>
<dbReference type="RefSeq" id="WP_118235894.1">
    <property type="nucleotide sequence ID" value="NZ_QRJH01000005.1"/>
</dbReference>
<organism evidence="3 4">
    <name type="scientific">Blautia obeum</name>
    <dbReference type="NCBI Taxonomy" id="40520"/>
    <lineage>
        <taxon>Bacteria</taxon>
        <taxon>Bacillati</taxon>
        <taxon>Bacillota</taxon>
        <taxon>Clostridia</taxon>
        <taxon>Lachnospirales</taxon>
        <taxon>Lachnospiraceae</taxon>
        <taxon>Blautia</taxon>
    </lineage>
</organism>
<dbReference type="InterPro" id="IPR046059">
    <property type="entry name" value="DUF6017"/>
</dbReference>
<feature type="domain" description="Replication initiator A N-terminal" evidence="1">
    <location>
        <begin position="22"/>
        <end position="96"/>
    </location>
</feature>
<feature type="domain" description="Replication initiator A N-terminal" evidence="1">
    <location>
        <begin position="152"/>
        <end position="226"/>
    </location>
</feature>
<reference evidence="3 4" key="1">
    <citation type="submission" date="2018-08" db="EMBL/GenBank/DDBJ databases">
        <title>A genome reference for cultivated species of the human gut microbiota.</title>
        <authorList>
            <person name="Zou Y."/>
            <person name="Xue W."/>
            <person name="Luo G."/>
        </authorList>
    </citation>
    <scope>NUCLEOTIDE SEQUENCE [LARGE SCALE GENOMIC DNA]</scope>
    <source>
        <strain evidence="3 4">AM18-2AC</strain>
    </source>
</reference>
<protein>
    <recommendedName>
        <fullName evidence="5">Replication initiator protein A (RepA) N-terminus</fullName>
    </recommendedName>
</protein>
<dbReference type="Pfam" id="PF06970">
    <property type="entry name" value="RepA_N"/>
    <property type="match status" value="2"/>
</dbReference>
<accession>A0A414W159</accession>
<dbReference type="InterPro" id="IPR010724">
    <property type="entry name" value="RepA_N"/>
</dbReference>
<gene>
    <name evidence="3" type="ORF">DW222_11515</name>
</gene>
<evidence type="ECO:0000259" key="2">
    <source>
        <dbReference type="Pfam" id="PF19481"/>
    </source>
</evidence>
<dbReference type="EMBL" id="QRJH01000005">
    <property type="protein sequence ID" value="RHH18003.1"/>
    <property type="molecule type" value="Genomic_DNA"/>
</dbReference>
<evidence type="ECO:0000259" key="1">
    <source>
        <dbReference type="Pfam" id="PF06970"/>
    </source>
</evidence>
<evidence type="ECO:0000313" key="3">
    <source>
        <dbReference type="EMBL" id="RHH18003.1"/>
    </source>
</evidence>
<dbReference type="AlphaFoldDB" id="A0A414W159"/>
<sequence>MNNVERFDELYNINTMTTQKGSFFKLLKILFEDEELKELSLEAKVLYVFMCDRIGLSVKNGWTDERGCIFIIYPVAEVCEKLGCKKDKARKILSELEHFGRTGLIRRKKQGLGRPDKISVVEIKEEVVEEMNNVVRFDEFYNINTITTQKGSFFRLQKILFEDEELKELSLGAKVLYAFMCDRIGLSVKNGWTDERGCIFIIFSVTEVCEKLGCKKDKARKILSELEHLGRAGLIRRKKQGLGRPDKIFVVEVKEEVVEEDGIKSYNEAEKSSSRRQKSCFYETFETENAVLREQKNRFSESGKTATINTNINKTELNKTNLINQDTNQGMTEGTEDYNTHKNAVRKKLEYDYLMQECDSEGQAHVNAMVEIITQVEYYLQEGVCIINKTRYPYQVVREQLAKVTRDHVEYVLENLRKSAPKITNIRNYLLSSLFNAVDMMDSHYSLQMRHEMTTGDMFAKLEVVSPDCSTTAEELQPWNPS</sequence>
<name>A0A414W159_9FIRM</name>
<proteinExistence type="predicted"/>
<evidence type="ECO:0008006" key="5">
    <source>
        <dbReference type="Google" id="ProtNLM"/>
    </source>
</evidence>
<feature type="domain" description="DUF6017" evidence="2">
    <location>
        <begin position="338"/>
        <end position="456"/>
    </location>
</feature>
<comment type="caution">
    <text evidence="3">The sequence shown here is derived from an EMBL/GenBank/DDBJ whole genome shotgun (WGS) entry which is preliminary data.</text>
</comment>
<evidence type="ECO:0000313" key="4">
    <source>
        <dbReference type="Proteomes" id="UP000284024"/>
    </source>
</evidence>